<reference evidence="3" key="1">
    <citation type="submission" date="2020-09" db="EMBL/GenBank/DDBJ databases">
        <title>Characterization of IncC plasmids in Enterobacterales of food-producing animals originating from China.</title>
        <authorList>
            <person name="Zhang Y."/>
            <person name="Lei C.-W."/>
        </authorList>
    </citation>
    <scope>NUCLEOTIDE SEQUENCE</scope>
    <source>
        <strain evidence="3">CC1</strain>
    </source>
</reference>
<organism evidence="3 4">
    <name type="scientific">Citrobacter braakii</name>
    <dbReference type="NCBI Taxonomy" id="57706"/>
    <lineage>
        <taxon>Bacteria</taxon>
        <taxon>Pseudomonadati</taxon>
        <taxon>Pseudomonadota</taxon>
        <taxon>Gammaproteobacteria</taxon>
        <taxon>Enterobacterales</taxon>
        <taxon>Enterobacteriaceae</taxon>
        <taxon>Citrobacter</taxon>
        <taxon>Citrobacter freundii complex</taxon>
    </lineage>
</organism>
<dbReference type="EMBL" id="JACXSK010000002">
    <property type="protein sequence ID" value="MBD3122148.1"/>
    <property type="molecule type" value="Genomic_DNA"/>
</dbReference>
<evidence type="ECO:0000313" key="4">
    <source>
        <dbReference type="Proteomes" id="UP000605024"/>
    </source>
</evidence>
<dbReference type="InterPro" id="IPR036188">
    <property type="entry name" value="FAD/NAD-bd_sf"/>
</dbReference>
<proteinExistence type="predicted"/>
<dbReference type="SUPFAM" id="SSF51905">
    <property type="entry name" value="FAD/NAD(P)-binding domain"/>
    <property type="match status" value="1"/>
</dbReference>
<evidence type="ECO:0000256" key="1">
    <source>
        <dbReference type="ARBA" id="ARBA00023002"/>
    </source>
</evidence>
<evidence type="ECO:0000313" key="3">
    <source>
        <dbReference type="EMBL" id="MBD3122148.1"/>
    </source>
</evidence>
<dbReference type="Pfam" id="PF01266">
    <property type="entry name" value="DAO"/>
    <property type="match status" value="1"/>
</dbReference>
<dbReference type="Proteomes" id="UP000605024">
    <property type="component" value="Unassembled WGS sequence"/>
</dbReference>
<dbReference type="GO" id="GO:0016491">
    <property type="term" value="F:oxidoreductase activity"/>
    <property type="evidence" value="ECO:0007669"/>
    <property type="project" value="UniProtKB-KW"/>
</dbReference>
<gene>
    <name evidence="3" type="ORF">ID160_05650</name>
</gene>
<protein>
    <submittedName>
        <fullName evidence="3">FAD-binding oxidoreductase</fullName>
    </submittedName>
</protein>
<keyword evidence="1" id="KW-0560">Oxidoreductase</keyword>
<dbReference type="Gene3D" id="3.50.50.60">
    <property type="entry name" value="FAD/NAD(P)-binding domain"/>
    <property type="match status" value="1"/>
</dbReference>
<feature type="domain" description="FAD dependent oxidoreductase" evidence="2">
    <location>
        <begin position="5"/>
        <end position="347"/>
    </location>
</feature>
<accession>A0A8I0KKG9</accession>
<evidence type="ECO:0000259" key="2">
    <source>
        <dbReference type="Pfam" id="PF01266"/>
    </source>
</evidence>
<sequence length="371" mass="43015">MRKNIIIVGGGFFGMYLAEQFSLLGHGVKLFEKEKNYMSRASYNNQARVHNGYHYPRSILTALRSRISFPRFVDEFRDCIDSDFDKYYLISEMLGKVSASQFRMFCDRIGADCDYAPAKIQNMVNPKMINACFTVKEFAFDAFKLRELMLKRLDSSNAEFYCGYSVDKIEKLENGIKTQVRDIISGEVQEYVADHVFNCTYSHLNYLLDNSGIELIPLKHEMTEMCLVDVPEVCKKAGFTIMCGPFFSVMPFPSVGLHSFSHVRYTPHYEWHDKPGEKYLDSHAKFDSDTRTSAWKYMIKDASRYMPILSECRYERSLWEVKTLLPRSETDDSRPILFRPNHGMQGFHCIMGGKIDNVYDAFEAIKNMNVI</sequence>
<dbReference type="Gene3D" id="3.30.9.10">
    <property type="entry name" value="D-Amino Acid Oxidase, subunit A, domain 2"/>
    <property type="match status" value="1"/>
</dbReference>
<dbReference type="RefSeq" id="WP_109017427.1">
    <property type="nucleotide sequence ID" value="NZ_CP099374.1"/>
</dbReference>
<dbReference type="AlphaFoldDB" id="A0A8I0KKG9"/>
<dbReference type="InterPro" id="IPR006076">
    <property type="entry name" value="FAD-dep_OxRdtase"/>
</dbReference>
<name>A0A8I0KKG9_CITBR</name>
<comment type="caution">
    <text evidence="3">The sequence shown here is derived from an EMBL/GenBank/DDBJ whole genome shotgun (WGS) entry which is preliminary data.</text>
</comment>